<keyword evidence="2" id="KW-1185">Reference proteome</keyword>
<gene>
    <name evidence="1" type="ORF">VCO01S_32640</name>
</gene>
<dbReference type="Proteomes" id="UP000318242">
    <property type="component" value="Unassembled WGS sequence"/>
</dbReference>
<dbReference type="EMBL" id="BJLH01000016">
    <property type="protein sequence ID" value="GEA62071.1"/>
    <property type="molecule type" value="Genomic_DNA"/>
</dbReference>
<dbReference type="PANTHER" id="PTHR33747">
    <property type="entry name" value="UPF0225 PROTEIN SCO1677"/>
    <property type="match status" value="1"/>
</dbReference>
<reference evidence="1 2" key="1">
    <citation type="submission" date="2019-06" db="EMBL/GenBank/DDBJ databases">
        <title>Whole genome shotgun sequence of Vibrio comitans NBRC 102076.</title>
        <authorList>
            <person name="Hosoyama A."/>
            <person name="Uohara A."/>
            <person name="Ohji S."/>
            <person name="Ichikawa N."/>
        </authorList>
    </citation>
    <scope>NUCLEOTIDE SEQUENCE [LARGE SCALE GENOMIC DNA]</scope>
    <source>
        <strain evidence="1 2">NBRC 102076</strain>
    </source>
</reference>
<accession>A0A4Y3IR92</accession>
<dbReference type="SUPFAM" id="SSF103642">
    <property type="entry name" value="Sec-C motif"/>
    <property type="match status" value="1"/>
</dbReference>
<comment type="caution">
    <text evidence="1">The sequence shown here is derived from an EMBL/GenBank/DDBJ whole genome shotgun (WGS) entry which is preliminary data.</text>
</comment>
<dbReference type="PANTHER" id="PTHR33747:SF1">
    <property type="entry name" value="ADENYLATE CYCLASE-ASSOCIATED CAP C-TERMINAL DOMAIN-CONTAINING PROTEIN"/>
    <property type="match status" value="1"/>
</dbReference>
<dbReference type="Pfam" id="PF02810">
    <property type="entry name" value="SEC-C"/>
    <property type="match status" value="1"/>
</dbReference>
<organism evidence="1 2">
    <name type="scientific">Vibrio comitans NBRC 102076</name>
    <dbReference type="NCBI Taxonomy" id="1219078"/>
    <lineage>
        <taxon>Bacteria</taxon>
        <taxon>Pseudomonadati</taxon>
        <taxon>Pseudomonadota</taxon>
        <taxon>Gammaproteobacteria</taxon>
        <taxon>Vibrionales</taxon>
        <taxon>Vibrionaceae</taxon>
        <taxon>Vibrio</taxon>
    </lineage>
</organism>
<dbReference type="OrthoDB" id="570299at2"/>
<protein>
    <submittedName>
        <fullName evidence="1">Prepilin peptidase</fullName>
    </submittedName>
</protein>
<evidence type="ECO:0000313" key="2">
    <source>
        <dbReference type="Proteomes" id="UP000318242"/>
    </source>
</evidence>
<dbReference type="RefSeq" id="WP_141272546.1">
    <property type="nucleotide sequence ID" value="NZ_BJLH01000016.1"/>
</dbReference>
<dbReference type="Gene3D" id="3.10.450.50">
    <property type="match status" value="1"/>
</dbReference>
<proteinExistence type="predicted"/>
<dbReference type="AlphaFoldDB" id="A0A4Y3IR92"/>
<dbReference type="InterPro" id="IPR004027">
    <property type="entry name" value="SEC_C_motif"/>
</dbReference>
<evidence type="ECO:0000313" key="1">
    <source>
        <dbReference type="EMBL" id="GEA62071.1"/>
    </source>
</evidence>
<name>A0A4Y3IR92_9VIBR</name>
<sequence>MSDLISLPESVAESCYFWEGAILAANLTVKPLEPEVWAAELCGEDFEAVKPGIIEHINAQYGKLKANQYSVLELTNNDSEHLADLAEGFLAIWPIVEQEWQSTEIADGTARMLSALLTTLSLLVDEEQTHQQMKQVGYEELPQITDLQPQLDLMINEVAQAADELMVGNKSQTLNPFKGVGRNDLCPCGSGKKFKKCCGA</sequence>